<dbReference type="RefSeq" id="WP_166280761.1">
    <property type="nucleotide sequence ID" value="NZ_JAANNP010000003.1"/>
</dbReference>
<dbReference type="Proteomes" id="UP000800981">
    <property type="component" value="Unassembled WGS sequence"/>
</dbReference>
<evidence type="ECO:0000313" key="2">
    <source>
        <dbReference type="Proteomes" id="UP000800981"/>
    </source>
</evidence>
<dbReference type="EMBL" id="JAANNP010000003">
    <property type="protein sequence ID" value="NHC13828.1"/>
    <property type="molecule type" value="Genomic_DNA"/>
</dbReference>
<sequence>MATSTALDEADVAGAYLLGRRGTGKQARLDELEAELRRDAIRRGVAARARRRQRLLVRWGA</sequence>
<organism evidence="1 2">
    <name type="scientific">Motilibacter deserti</name>
    <dbReference type="NCBI Taxonomy" id="2714956"/>
    <lineage>
        <taxon>Bacteria</taxon>
        <taxon>Bacillati</taxon>
        <taxon>Actinomycetota</taxon>
        <taxon>Actinomycetes</taxon>
        <taxon>Motilibacterales</taxon>
        <taxon>Motilibacteraceae</taxon>
        <taxon>Motilibacter</taxon>
    </lineage>
</organism>
<keyword evidence="2" id="KW-1185">Reference proteome</keyword>
<accession>A0ABX0GSG6</accession>
<comment type="caution">
    <text evidence="1">The sequence shown here is derived from an EMBL/GenBank/DDBJ whole genome shotgun (WGS) entry which is preliminary data.</text>
</comment>
<reference evidence="1 2" key="1">
    <citation type="submission" date="2020-03" db="EMBL/GenBank/DDBJ databases">
        <title>Two novel Motilibacter sp.</title>
        <authorList>
            <person name="Liu S."/>
        </authorList>
    </citation>
    <scope>NUCLEOTIDE SEQUENCE [LARGE SCALE GENOMIC DNA]</scope>
    <source>
        <strain evidence="1 2">E257</strain>
    </source>
</reference>
<name>A0ABX0GSG6_9ACTN</name>
<evidence type="ECO:0000313" key="1">
    <source>
        <dbReference type="EMBL" id="NHC13828.1"/>
    </source>
</evidence>
<proteinExistence type="predicted"/>
<protein>
    <submittedName>
        <fullName evidence="1">Uncharacterized protein</fullName>
    </submittedName>
</protein>
<gene>
    <name evidence="1" type="ORF">G9H71_08545</name>
</gene>